<reference evidence="2 3" key="2">
    <citation type="submission" date="2015-01" db="EMBL/GenBank/DDBJ databases">
        <authorList>
            <consortium name="NBRP consortium"/>
            <person name="Sawabe T."/>
            <person name="Meirelles P."/>
            <person name="Feng G."/>
            <person name="Sayaka M."/>
            <person name="Hattori M."/>
            <person name="Ohkuma M."/>
        </authorList>
    </citation>
    <scope>NUCLEOTIDE SEQUENCE [LARGE SCALE GENOMIC DNA]</scope>
    <source>
        <strain evidence="2 3">JCM19232</strain>
    </source>
</reference>
<evidence type="ECO:0000313" key="3">
    <source>
        <dbReference type="Proteomes" id="UP000031670"/>
    </source>
</evidence>
<reference evidence="2 3" key="1">
    <citation type="submission" date="2015-01" db="EMBL/GenBank/DDBJ databases">
        <title>Vibrio sp. C5 JCM 19232 whole genome shotgun sequence.</title>
        <authorList>
            <person name="Sawabe T."/>
            <person name="Meirelles P."/>
            <person name="Feng G."/>
            <person name="Sayaka M."/>
            <person name="Hattori M."/>
            <person name="Ohkuma M."/>
        </authorList>
    </citation>
    <scope>NUCLEOTIDE SEQUENCE [LARGE SCALE GENOMIC DNA]</scope>
    <source>
        <strain evidence="2 3">JCM19232</strain>
    </source>
</reference>
<accession>A0A0B8PAF5</accession>
<dbReference type="InterPro" id="IPR038249">
    <property type="entry name" value="PolIII_tau_V_sf"/>
</dbReference>
<sequence>MLHLRESQKHLDGDKSREELANAIAEVRGSFKPVEVTISNEGTSPLELRDSLYQQKLTQAFDNLHQDEHVQFMQTRFAAELDESSVRPI</sequence>
<proteinExistence type="predicted"/>
<dbReference type="InterPro" id="IPR021029">
    <property type="entry name" value="DNA_pol_III_tau_dom-5"/>
</dbReference>
<dbReference type="AlphaFoldDB" id="A0A0B8PAF5"/>
<dbReference type="Gene3D" id="3.30.300.150">
    <property type="entry name" value="DNA polymerase III, tau subunit, domain V"/>
    <property type="match status" value="1"/>
</dbReference>
<organism evidence="2 3">
    <name type="scientific">Vibrio ishigakensis</name>
    <dbReference type="NCBI Taxonomy" id="1481914"/>
    <lineage>
        <taxon>Bacteria</taxon>
        <taxon>Pseudomonadati</taxon>
        <taxon>Pseudomonadota</taxon>
        <taxon>Gammaproteobacteria</taxon>
        <taxon>Vibrionales</taxon>
        <taxon>Vibrionaceae</taxon>
        <taxon>Vibrio</taxon>
    </lineage>
</organism>
<evidence type="ECO:0000259" key="1">
    <source>
        <dbReference type="Pfam" id="PF12170"/>
    </source>
</evidence>
<dbReference type="EMBL" id="BBSA01000003">
    <property type="protein sequence ID" value="GAM61567.1"/>
    <property type="molecule type" value="Genomic_DNA"/>
</dbReference>
<feature type="domain" description="DNA polymerase III tau subunit" evidence="1">
    <location>
        <begin position="2"/>
        <end position="86"/>
    </location>
</feature>
<dbReference type="Proteomes" id="UP000031670">
    <property type="component" value="Unassembled WGS sequence"/>
</dbReference>
<evidence type="ECO:0000313" key="2">
    <source>
        <dbReference type="EMBL" id="GAM61567.1"/>
    </source>
</evidence>
<dbReference type="Pfam" id="PF12170">
    <property type="entry name" value="DNA_pol3_tau_5"/>
    <property type="match status" value="1"/>
</dbReference>
<name>A0A0B8PAF5_9VIBR</name>
<dbReference type="GO" id="GO:0003887">
    <property type="term" value="F:DNA-directed DNA polymerase activity"/>
    <property type="evidence" value="ECO:0007669"/>
    <property type="project" value="InterPro"/>
</dbReference>
<gene>
    <name evidence="2" type="ORF">JCM19232_5868</name>
</gene>
<comment type="caution">
    <text evidence="2">The sequence shown here is derived from an EMBL/GenBank/DDBJ whole genome shotgun (WGS) entry which is preliminary data.</text>
</comment>
<protein>
    <submittedName>
        <fullName evidence="2">DNA polymerase III subunits</fullName>
    </submittedName>
</protein>